<organism evidence="7 8">
    <name type="scientific">Azospirillum oleiclasticum</name>
    <dbReference type="NCBI Taxonomy" id="2735135"/>
    <lineage>
        <taxon>Bacteria</taxon>
        <taxon>Pseudomonadati</taxon>
        <taxon>Pseudomonadota</taxon>
        <taxon>Alphaproteobacteria</taxon>
        <taxon>Rhodospirillales</taxon>
        <taxon>Azospirillaceae</taxon>
        <taxon>Azospirillum</taxon>
    </lineage>
</organism>
<evidence type="ECO:0000313" key="7">
    <source>
        <dbReference type="EMBL" id="NYZ24432.1"/>
    </source>
</evidence>
<evidence type="ECO:0000256" key="3">
    <source>
        <dbReference type="ARBA" id="ARBA00022643"/>
    </source>
</evidence>
<dbReference type="EMBL" id="JABFDB010000040">
    <property type="protein sequence ID" value="NYZ24432.1"/>
    <property type="molecule type" value="Genomic_DNA"/>
</dbReference>
<dbReference type="InterPro" id="IPR000262">
    <property type="entry name" value="FMN-dep_DH"/>
</dbReference>
<protein>
    <submittedName>
        <fullName evidence="7">Alpha-hydroxy-acid oxidizing protein</fullName>
    </submittedName>
</protein>
<keyword evidence="8" id="KW-1185">Reference proteome</keyword>
<accession>A0ABX2TK76</accession>
<dbReference type="RefSeq" id="WP_180286205.1">
    <property type="nucleotide sequence ID" value="NZ_JABFDB010000040.1"/>
</dbReference>
<dbReference type="PIRSF" id="PIRSF000138">
    <property type="entry name" value="Al-hdrx_acd_dh"/>
    <property type="match status" value="1"/>
</dbReference>
<dbReference type="Gene3D" id="3.20.20.70">
    <property type="entry name" value="Aldolase class I"/>
    <property type="match status" value="1"/>
</dbReference>
<comment type="similarity">
    <text evidence="5">Belongs to the FMN-dependent alpha-hydroxy acid dehydrogenase family.</text>
</comment>
<dbReference type="CDD" id="cd02809">
    <property type="entry name" value="alpha_hydroxyacid_oxid_FMN"/>
    <property type="match status" value="1"/>
</dbReference>
<keyword evidence="4" id="KW-0560">Oxidoreductase</keyword>
<dbReference type="InterPro" id="IPR037396">
    <property type="entry name" value="FMN_HAD"/>
</dbReference>
<keyword evidence="3" id="KW-0288">FMN</keyword>
<evidence type="ECO:0000256" key="2">
    <source>
        <dbReference type="ARBA" id="ARBA00022630"/>
    </source>
</evidence>
<dbReference type="Pfam" id="PF01070">
    <property type="entry name" value="FMN_dh"/>
    <property type="match status" value="1"/>
</dbReference>
<feature type="domain" description="FMN hydroxy acid dehydrogenase" evidence="6">
    <location>
        <begin position="1"/>
        <end position="358"/>
    </location>
</feature>
<dbReference type="SUPFAM" id="SSF51395">
    <property type="entry name" value="FMN-linked oxidoreductases"/>
    <property type="match status" value="1"/>
</dbReference>
<proteinExistence type="inferred from homology"/>
<dbReference type="PANTHER" id="PTHR10578">
    <property type="entry name" value="S -2-HYDROXY-ACID OXIDASE-RELATED"/>
    <property type="match status" value="1"/>
</dbReference>
<comment type="cofactor">
    <cofactor evidence="1">
        <name>FMN</name>
        <dbReference type="ChEBI" id="CHEBI:58210"/>
    </cofactor>
</comment>
<comment type="caution">
    <text evidence="7">The sequence shown here is derived from an EMBL/GenBank/DDBJ whole genome shotgun (WGS) entry which is preliminary data.</text>
</comment>
<evidence type="ECO:0000256" key="4">
    <source>
        <dbReference type="ARBA" id="ARBA00023002"/>
    </source>
</evidence>
<dbReference type="InterPro" id="IPR012133">
    <property type="entry name" value="Alpha-hydoxy_acid_DH_FMN"/>
</dbReference>
<dbReference type="PROSITE" id="PS51349">
    <property type="entry name" value="FMN_HYDROXY_ACID_DH_2"/>
    <property type="match status" value="1"/>
</dbReference>
<reference evidence="7 8" key="1">
    <citation type="submission" date="2020-05" db="EMBL/GenBank/DDBJ databases">
        <title>Azospirillum oleiclasticum sp. nov, a nitrogen-fixing and heavy crude oil-emulsifying bacterium isolated from the crude oil of Yumen Oilfield.</title>
        <authorList>
            <person name="Wu D."/>
            <person name="Cai M."/>
            <person name="Zhang X."/>
        </authorList>
    </citation>
    <scope>NUCLEOTIDE SEQUENCE [LARGE SCALE GENOMIC DNA]</scope>
    <source>
        <strain evidence="7 8">ROY-1-1-2</strain>
    </source>
</reference>
<name>A0ABX2TK76_9PROT</name>
<evidence type="ECO:0000259" key="6">
    <source>
        <dbReference type="PROSITE" id="PS51349"/>
    </source>
</evidence>
<gene>
    <name evidence="7" type="ORF">HND93_32410</name>
</gene>
<dbReference type="InterPro" id="IPR013785">
    <property type="entry name" value="Aldolase_TIM"/>
</dbReference>
<evidence type="ECO:0000313" key="8">
    <source>
        <dbReference type="Proteomes" id="UP000584642"/>
    </source>
</evidence>
<dbReference type="Proteomes" id="UP000584642">
    <property type="component" value="Unassembled WGS sequence"/>
</dbReference>
<evidence type="ECO:0000256" key="5">
    <source>
        <dbReference type="ARBA" id="ARBA00024042"/>
    </source>
</evidence>
<dbReference type="PANTHER" id="PTHR10578:SF107">
    <property type="entry name" value="2-HYDROXYACID OXIDASE 1"/>
    <property type="match status" value="1"/>
</dbReference>
<evidence type="ECO:0000256" key="1">
    <source>
        <dbReference type="ARBA" id="ARBA00001917"/>
    </source>
</evidence>
<keyword evidence="2" id="KW-0285">Flavoprotein</keyword>
<sequence>MIPADIVALTDYEPQARRRMGENAWAYIAGGAADELTLRWNTEAYARLRLNGQALPDVRDVDTRVTLFGQDFEHPILLAPVAYQTLVHPEGEKATALGAAAMGAGMVVSTQAGVALEEVAAQLGARLWFQLYVNPDRGYTGDLVRRAEAAGYRALVITVDAPVSLRNREQRAGFRLPPGVEAVNLRGQPAPPPPPTTGDERDALRALLAGAAGWADIDWLRSVTSLPILLKGIMTAGDAERAIAHGADGIVVSNHGGRVLDTLPATIEALPVIAGRVGGRVPLLVDGGIRRGTDVVKALALGASAVLIGRPYVYALAVGGAVGVAHALKILRTELEVAMVLTGCASLAAIDRRVLWAG</sequence>